<dbReference type="AlphaFoldDB" id="A0A0D3QIW4"/>
<evidence type="ECO:0000256" key="16">
    <source>
        <dbReference type="ARBA" id="ARBA00049551"/>
    </source>
</evidence>
<feature type="transmembrane region" description="Helical" evidence="17">
    <location>
        <begin position="216"/>
        <end position="239"/>
    </location>
</feature>
<keyword evidence="7 17" id="KW-0679">Respiratory chain</keyword>
<evidence type="ECO:0000256" key="5">
    <source>
        <dbReference type="ARBA" id="ARBA00021006"/>
    </source>
</evidence>
<proteinExistence type="inferred from homology"/>
<evidence type="ECO:0000313" key="19">
    <source>
        <dbReference type="EMBL" id="AJG02953.1"/>
    </source>
</evidence>
<feature type="transmembrane region" description="Helical" evidence="17">
    <location>
        <begin position="303"/>
        <end position="325"/>
    </location>
</feature>
<dbReference type="EC" id="7.1.1.2" evidence="4 17"/>
<evidence type="ECO:0000256" key="9">
    <source>
        <dbReference type="ARBA" id="ARBA00022967"/>
    </source>
</evidence>
<feature type="transmembrane region" description="Helical" evidence="17">
    <location>
        <begin position="93"/>
        <end position="113"/>
    </location>
</feature>
<evidence type="ECO:0000256" key="11">
    <source>
        <dbReference type="ARBA" id="ARBA00022989"/>
    </source>
</evidence>
<evidence type="ECO:0000256" key="15">
    <source>
        <dbReference type="ARBA" id="ARBA00023136"/>
    </source>
</evidence>
<keyword evidence="10 17" id="KW-0249">Electron transport</keyword>
<evidence type="ECO:0000256" key="4">
    <source>
        <dbReference type="ARBA" id="ARBA00012944"/>
    </source>
</evidence>
<dbReference type="PRINTS" id="PR01437">
    <property type="entry name" value="NUOXDRDTASE4"/>
</dbReference>
<comment type="subcellular location">
    <subcellularLocation>
        <location evidence="2 17">Mitochondrion membrane</location>
        <topology evidence="2 17">Multi-pass membrane protein</topology>
    </subcellularLocation>
</comment>
<keyword evidence="6 17" id="KW-0813">Transport</keyword>
<feature type="transmembrane region" description="Helical" evidence="17">
    <location>
        <begin position="386"/>
        <end position="407"/>
    </location>
</feature>
<feature type="transmembrane region" description="Helical" evidence="17">
    <location>
        <begin position="120"/>
        <end position="140"/>
    </location>
</feature>
<dbReference type="GO" id="GO:0008137">
    <property type="term" value="F:NADH dehydrogenase (ubiquinone) activity"/>
    <property type="evidence" value="ECO:0007669"/>
    <property type="project" value="UniProtKB-UniRule"/>
</dbReference>
<feature type="transmembrane region" description="Helical" evidence="17">
    <location>
        <begin position="352"/>
        <end position="374"/>
    </location>
</feature>
<evidence type="ECO:0000256" key="7">
    <source>
        <dbReference type="ARBA" id="ARBA00022660"/>
    </source>
</evidence>
<gene>
    <name evidence="19" type="primary">NAD4</name>
</gene>
<evidence type="ECO:0000259" key="18">
    <source>
        <dbReference type="Pfam" id="PF00361"/>
    </source>
</evidence>
<feature type="transmembrane region" description="Helical" evidence="17">
    <location>
        <begin position="12"/>
        <end position="30"/>
    </location>
</feature>
<dbReference type="EMBL" id="KM605251">
    <property type="protein sequence ID" value="AJG02953.1"/>
    <property type="molecule type" value="Genomic_DNA"/>
</dbReference>
<protein>
    <recommendedName>
        <fullName evidence="5 17">NADH-ubiquinone oxidoreductase chain 4</fullName>
        <ecNumber evidence="4 17">7.1.1.2</ecNumber>
    </recommendedName>
</protein>
<dbReference type="GO" id="GO:0015990">
    <property type="term" value="P:electron transport coupled proton transport"/>
    <property type="evidence" value="ECO:0007669"/>
    <property type="project" value="TreeGrafter"/>
</dbReference>
<evidence type="ECO:0000256" key="10">
    <source>
        <dbReference type="ARBA" id="ARBA00022982"/>
    </source>
</evidence>
<feature type="transmembrane region" description="Helical" evidence="17">
    <location>
        <begin position="192"/>
        <end position="210"/>
    </location>
</feature>
<comment type="function">
    <text evidence="17">Core subunit of the mitochondrial membrane respiratory chain NADH dehydrogenase (Complex I) which catalyzes electron transfer from NADH through the respiratory chain, using ubiquinone as an electron acceptor. Essential for the catalytic activity and assembly of complex I.</text>
</comment>
<feature type="transmembrane region" description="Helical" evidence="17">
    <location>
        <begin position="271"/>
        <end position="291"/>
    </location>
</feature>
<feature type="domain" description="NADH:quinone oxidoreductase/Mrp antiporter transmembrane" evidence="18">
    <location>
        <begin position="87"/>
        <end position="359"/>
    </location>
</feature>
<dbReference type="GO" id="GO:0048039">
    <property type="term" value="F:ubiquinone binding"/>
    <property type="evidence" value="ECO:0007669"/>
    <property type="project" value="TreeGrafter"/>
</dbReference>
<dbReference type="GO" id="GO:0031966">
    <property type="term" value="C:mitochondrial membrane"/>
    <property type="evidence" value="ECO:0007669"/>
    <property type="project" value="UniProtKB-SubCell"/>
</dbReference>
<evidence type="ECO:0000256" key="12">
    <source>
        <dbReference type="ARBA" id="ARBA00023027"/>
    </source>
</evidence>
<comment type="function">
    <text evidence="1">Core subunit of the mitochondrial membrane respiratory chain NADH dehydrogenase (Complex I) that is believed to belong to the minimal assembly required for catalysis. Complex I functions in the transfer of electrons from NADH to the respiratory chain. The immediate electron acceptor for the enzyme is believed to be ubiquinone.</text>
</comment>
<keyword evidence="8 17" id="KW-0812">Transmembrane</keyword>
<comment type="catalytic activity">
    <reaction evidence="16 17">
        <text>a ubiquinone + NADH + 5 H(+)(in) = a ubiquinol + NAD(+) + 4 H(+)(out)</text>
        <dbReference type="Rhea" id="RHEA:29091"/>
        <dbReference type="Rhea" id="RHEA-COMP:9565"/>
        <dbReference type="Rhea" id="RHEA-COMP:9566"/>
        <dbReference type="ChEBI" id="CHEBI:15378"/>
        <dbReference type="ChEBI" id="CHEBI:16389"/>
        <dbReference type="ChEBI" id="CHEBI:17976"/>
        <dbReference type="ChEBI" id="CHEBI:57540"/>
        <dbReference type="ChEBI" id="CHEBI:57945"/>
        <dbReference type="EC" id="7.1.1.2"/>
    </reaction>
</comment>
<reference evidence="19" key="1">
    <citation type="submission" date="2014-09" db="EMBL/GenBank/DDBJ databases">
        <title>The complete mitochondrial genome of Strongylus equinus and Comparative analysis with other representative Strongylata worms.</title>
        <authorList>
            <person name="Xu W."/>
            <person name="Wang C.R."/>
        </authorList>
    </citation>
    <scope>NUCLEOTIDE SEQUENCE</scope>
</reference>
<dbReference type="GO" id="GO:0003954">
    <property type="term" value="F:NADH dehydrogenase activity"/>
    <property type="evidence" value="ECO:0007669"/>
    <property type="project" value="TreeGrafter"/>
</dbReference>
<evidence type="ECO:0000256" key="3">
    <source>
        <dbReference type="ARBA" id="ARBA00009025"/>
    </source>
</evidence>
<organism evidence="19">
    <name type="scientific">Strongylus equinus</name>
    <dbReference type="NCBI Taxonomy" id="40347"/>
    <lineage>
        <taxon>Eukaryota</taxon>
        <taxon>Metazoa</taxon>
        <taxon>Ecdysozoa</taxon>
        <taxon>Nematoda</taxon>
        <taxon>Chromadorea</taxon>
        <taxon>Rhabditida</taxon>
        <taxon>Rhabditina</taxon>
        <taxon>Rhabditomorpha</taxon>
        <taxon>Strongyloidea</taxon>
        <taxon>Strongylidae</taxon>
        <taxon>Strongylus</taxon>
    </lineage>
</organism>
<keyword evidence="14 17" id="KW-0496">Mitochondrion</keyword>
<dbReference type="GO" id="GO:0042773">
    <property type="term" value="P:ATP synthesis coupled electron transport"/>
    <property type="evidence" value="ECO:0007669"/>
    <property type="project" value="InterPro"/>
</dbReference>
<feature type="transmembrane region" description="Helical" evidence="17">
    <location>
        <begin position="68"/>
        <end position="87"/>
    </location>
</feature>
<keyword evidence="12 17" id="KW-0520">NAD</keyword>
<keyword evidence="15 17" id="KW-0472">Membrane</keyword>
<evidence type="ECO:0000256" key="13">
    <source>
        <dbReference type="ARBA" id="ARBA00023075"/>
    </source>
</evidence>
<keyword evidence="9" id="KW-1278">Translocase</keyword>
<keyword evidence="11 17" id="KW-1133">Transmembrane helix</keyword>
<evidence type="ECO:0000256" key="8">
    <source>
        <dbReference type="ARBA" id="ARBA00022692"/>
    </source>
</evidence>
<evidence type="ECO:0000256" key="6">
    <source>
        <dbReference type="ARBA" id="ARBA00022448"/>
    </source>
</evidence>
<sequence>MMELMLLSFLMFFKPIYFFLFIILLSFFMFKSLAWSGLFFVVDSNIFVLLIFMMIFIYGVVMISEKNFNLLILSAILIIICLMFFISSNMLMLYMYFELSLFPILVMILGYGAQIEKINSGYYLLFYAAICSFPFLFIYYKSLFMFTICYFDFMMSWEMFFILSLSFMMKFPVYFLHLWLPKAHVEAPTTASMLLAGLLLKLGTAGYLRILGSMNFIYNNFWVIIALLGMILASLSCVFQSDAKSLAAYSSVTHMSFLLLSMIYIMMSSKIGSLMMMLAHGYTSTLMFYLIGEFYHVTSSRMVYFLNSFFSSSIFYGIIFSVVFLSNSGVPPSLSFLSEFIVVVNSINISKMMFFMVFIYFMISFYYSLFLIVCSMMGKKYIDINNFNVGITISTVIMMFNIFWLSLFY</sequence>
<evidence type="ECO:0000256" key="14">
    <source>
        <dbReference type="ARBA" id="ARBA00023128"/>
    </source>
</evidence>
<evidence type="ECO:0000256" key="1">
    <source>
        <dbReference type="ARBA" id="ARBA00003257"/>
    </source>
</evidence>
<feature type="transmembrane region" description="Helical" evidence="17">
    <location>
        <begin position="36"/>
        <end position="61"/>
    </location>
</feature>
<dbReference type="InterPro" id="IPR003918">
    <property type="entry name" value="NADH_UbQ_OxRdtase"/>
</dbReference>
<name>A0A0D3QIW4_9BILA</name>
<evidence type="ECO:0000256" key="2">
    <source>
        <dbReference type="ARBA" id="ARBA00004225"/>
    </source>
</evidence>
<feature type="transmembrane region" description="Helical" evidence="17">
    <location>
        <begin position="246"/>
        <end position="265"/>
    </location>
</feature>
<accession>A0A0D3QIW4</accession>
<evidence type="ECO:0000256" key="17">
    <source>
        <dbReference type="RuleBase" id="RU003297"/>
    </source>
</evidence>
<keyword evidence="13 17" id="KW-0830">Ubiquinone</keyword>
<feature type="transmembrane region" description="Helical" evidence="17">
    <location>
        <begin position="160"/>
        <end position="180"/>
    </location>
</feature>
<dbReference type="PANTHER" id="PTHR43507:SF20">
    <property type="entry name" value="NADH-UBIQUINONE OXIDOREDUCTASE CHAIN 4"/>
    <property type="match status" value="1"/>
</dbReference>
<dbReference type="PANTHER" id="PTHR43507">
    <property type="entry name" value="NADH-UBIQUINONE OXIDOREDUCTASE CHAIN 4"/>
    <property type="match status" value="1"/>
</dbReference>
<dbReference type="Pfam" id="PF00361">
    <property type="entry name" value="Proton_antipo_M"/>
    <property type="match status" value="1"/>
</dbReference>
<dbReference type="InterPro" id="IPR001750">
    <property type="entry name" value="ND/Mrp_TM"/>
</dbReference>
<geneLocation type="mitochondrion" evidence="19"/>
<comment type="similarity">
    <text evidence="3 17">Belongs to the complex I subunit 4 family.</text>
</comment>